<dbReference type="OrthoDB" id="5733495at2"/>
<evidence type="ECO:0008006" key="4">
    <source>
        <dbReference type="Google" id="ProtNLM"/>
    </source>
</evidence>
<evidence type="ECO:0000313" key="2">
    <source>
        <dbReference type="EMBL" id="TKB47153.1"/>
    </source>
</evidence>
<dbReference type="RefSeq" id="WP_136734503.1">
    <property type="nucleotide sequence ID" value="NZ_SWDB01000004.1"/>
</dbReference>
<reference evidence="2 3" key="1">
    <citation type="submission" date="2019-04" db="EMBL/GenBank/DDBJ databases">
        <title>Thalassotalea guangxiensis sp. nov., isolated from sediment of the coastal wetland.</title>
        <authorList>
            <person name="Zheng S."/>
            <person name="Zhang D."/>
        </authorList>
    </citation>
    <scope>NUCLEOTIDE SEQUENCE [LARGE SCALE GENOMIC DNA]</scope>
    <source>
        <strain evidence="2 3">ZS-4</strain>
    </source>
</reference>
<gene>
    <name evidence="2" type="ORF">E8M12_02520</name>
</gene>
<comment type="caution">
    <text evidence="2">The sequence shown here is derived from an EMBL/GenBank/DDBJ whole genome shotgun (WGS) entry which is preliminary data.</text>
</comment>
<dbReference type="EMBL" id="SWDB01000004">
    <property type="protein sequence ID" value="TKB47153.1"/>
    <property type="molecule type" value="Genomic_DNA"/>
</dbReference>
<proteinExistence type="predicted"/>
<protein>
    <recommendedName>
        <fullName evidence="4">Porin family protein</fullName>
    </recommendedName>
</protein>
<dbReference type="Proteomes" id="UP000307999">
    <property type="component" value="Unassembled WGS sequence"/>
</dbReference>
<feature type="signal peptide" evidence="1">
    <location>
        <begin position="1"/>
        <end position="22"/>
    </location>
</feature>
<evidence type="ECO:0000313" key="3">
    <source>
        <dbReference type="Proteomes" id="UP000307999"/>
    </source>
</evidence>
<dbReference type="AlphaFoldDB" id="A0A4U1B928"/>
<name>A0A4U1B928_9GAMM</name>
<keyword evidence="3" id="KW-1185">Reference proteome</keyword>
<keyword evidence="1" id="KW-0732">Signal</keyword>
<evidence type="ECO:0000256" key="1">
    <source>
        <dbReference type="SAM" id="SignalP"/>
    </source>
</evidence>
<sequence length="138" mass="15232">MKSFAIRLVVALSLILPFSASANIKLGLGIDKGLGVTAQIDNVQLFAGNNGVSFDYLFKAGNFEQQSPLSWYLGAGAYVGEHDHGLRMPLGIKFYFARGWELYGQLAPQLEMHDDDHRNDDDEIQFGLSSAIGVRYSF</sequence>
<organism evidence="2 3">
    <name type="scientific">Thalassotalea mangrovi</name>
    <dbReference type="NCBI Taxonomy" id="2572245"/>
    <lineage>
        <taxon>Bacteria</taxon>
        <taxon>Pseudomonadati</taxon>
        <taxon>Pseudomonadota</taxon>
        <taxon>Gammaproteobacteria</taxon>
        <taxon>Alteromonadales</taxon>
        <taxon>Colwelliaceae</taxon>
        <taxon>Thalassotalea</taxon>
    </lineage>
</organism>
<feature type="chain" id="PRO_5020976084" description="Porin family protein" evidence="1">
    <location>
        <begin position="23"/>
        <end position="138"/>
    </location>
</feature>
<accession>A0A4U1B928</accession>